<dbReference type="EMBL" id="CZCZ02000004">
    <property type="protein sequence ID" value="CAC5339891.1"/>
    <property type="molecule type" value="Genomic_DNA"/>
</dbReference>
<keyword evidence="1" id="KW-1133">Transmembrane helix</keyword>
<reference evidence="2" key="1">
    <citation type="submission" date="2020-05" db="EMBL/GenBank/DDBJ databases">
        <authorList>
            <consortium name="Genoscope - CEA"/>
            <person name="William W."/>
        </authorList>
    </citation>
    <scope>NUCLEOTIDE SEQUENCE [LARGE SCALE GENOMIC DNA]</scope>
    <source>
        <strain evidence="2">PCC 7821</strain>
    </source>
</reference>
<dbReference type="EMBL" id="LR812490">
    <property type="protein sequence ID" value="CAC5339891.1"/>
    <property type="molecule type" value="Genomic_DNA"/>
</dbReference>
<dbReference type="InterPro" id="IPR021787">
    <property type="entry name" value="DUF3352"/>
</dbReference>
<feature type="transmembrane region" description="Helical" evidence="1">
    <location>
        <begin position="34"/>
        <end position="55"/>
    </location>
</feature>
<protein>
    <recommendedName>
        <fullName evidence="4">DUF3352 domain-containing protein</fullName>
    </recommendedName>
</protein>
<dbReference type="Proteomes" id="UP000196521">
    <property type="component" value="Chromosome"/>
</dbReference>
<keyword evidence="3" id="KW-1185">Reference proteome</keyword>
<proteinExistence type="predicted"/>
<evidence type="ECO:0000256" key="1">
    <source>
        <dbReference type="SAM" id="Phobius"/>
    </source>
</evidence>
<evidence type="ECO:0000313" key="3">
    <source>
        <dbReference type="Proteomes" id="UP000196521"/>
    </source>
</evidence>
<accession>A0A6J7ZET8</accession>
<dbReference type="Pfam" id="PF11832">
    <property type="entry name" value="DUF3352"/>
    <property type="match status" value="1"/>
</dbReference>
<dbReference type="AlphaFoldDB" id="A0A6J7ZET8"/>
<name>A0A6J7ZET8_PLARU</name>
<organism evidence="2 3">
    <name type="scientific">Planktothrix rubescens CCAP 1459/22</name>
    <dbReference type="NCBI Taxonomy" id="329571"/>
    <lineage>
        <taxon>Bacteria</taxon>
        <taxon>Bacillati</taxon>
        <taxon>Cyanobacteriota</taxon>
        <taxon>Cyanophyceae</taxon>
        <taxon>Oscillatoriophycideae</taxon>
        <taxon>Oscillatoriales</taxon>
        <taxon>Microcoleaceae</taxon>
        <taxon>Planktothrix</taxon>
    </lineage>
</organism>
<keyword evidence="1" id="KW-0472">Membrane</keyword>
<gene>
    <name evidence="2" type="ORF">PLAN_10035</name>
</gene>
<sequence>MQPPGLKSPSTPNHFVYRLEPSLLFMIQKIKPNLVLTVGVATLLVGGGIAAYYGLVSRKFLEGVPLGANVVPQEAMVAVSLSTNPQQWDKLSQYGTVQSQAALQDILKNWQNRVFTDNGYNYQQDIQPWVGQEVMIASLPNSSLISGTAPNSDTSTSLNQQTMVVVLPIANPTKAKELLSRPRTLQQGQTTQRSYRGVDIIETQGNPKQNYSISVLGQDFLVVTTDPNATERVIDTYRGSDSLAKTPGYAANLETIKTTNPFAQVYLNIPVATKIASYRSPNPIPDKNLEQVQQHQGLATNISLESQGVGFKGVSWLKPNSQKKFTVENKAQEILPRIPENTLMMVSGSNLKRVWEDYTQGANANPIAPLNPQVLSSSFKSATGMELEKDVLNWMGGEFSLSLVPANPNPRALERFTAGLVLMVKVSDRSAADKALTQLDEVMKNKKFKVSEIKVKEQSAVQWVSPFGGFMVTRGWLESDVAFVTLGGAVADQIVPLPQAQITANPLFQQTVPMGLNPNNGNFFINLERVFNPNVRTLSLPQLPPGQKLWIDAIQSIGLTTAIISDRTSRYDIFVKIKTPSTQLPATATPKKEP</sequence>
<evidence type="ECO:0000313" key="2">
    <source>
        <dbReference type="EMBL" id="CAC5339891.1"/>
    </source>
</evidence>
<evidence type="ECO:0008006" key="4">
    <source>
        <dbReference type="Google" id="ProtNLM"/>
    </source>
</evidence>
<keyword evidence="1" id="KW-0812">Transmembrane</keyword>
<comment type="caution">
    <text evidence="2">The sequence shown here is derived from an EMBL/GenBank/DDBJ whole genome shotgun (WGS) entry which is preliminary data.</text>
</comment>